<dbReference type="Gene3D" id="1.10.12.10">
    <property type="entry name" value="Lyase 2-enoyl-coa Hydratase, Chain A, domain 2"/>
    <property type="match status" value="1"/>
</dbReference>
<dbReference type="SUPFAM" id="SSF52096">
    <property type="entry name" value="ClpP/crotonase"/>
    <property type="match status" value="1"/>
</dbReference>
<dbReference type="GO" id="GO:0008300">
    <property type="term" value="P:isoprenoid catabolic process"/>
    <property type="evidence" value="ECO:0007669"/>
    <property type="project" value="TreeGrafter"/>
</dbReference>
<name>A0A3M0A295_9GAMM</name>
<gene>
    <name evidence="2" type="ORF">DFR27_1751</name>
</gene>
<dbReference type="OrthoDB" id="9807606at2"/>
<accession>A0A3M0A295</accession>
<reference evidence="2 3" key="1">
    <citation type="submission" date="2018-10" db="EMBL/GenBank/DDBJ databases">
        <title>Genomic Encyclopedia of Type Strains, Phase IV (KMG-IV): sequencing the most valuable type-strain genomes for metagenomic binning, comparative biology and taxonomic classification.</title>
        <authorList>
            <person name="Goeker M."/>
        </authorList>
    </citation>
    <scope>NUCLEOTIDE SEQUENCE [LARGE SCALE GENOMIC DNA]</scope>
    <source>
        <strain evidence="2 3">DSM 25080</strain>
    </source>
</reference>
<dbReference type="InterPro" id="IPR051683">
    <property type="entry name" value="Enoyl-CoA_Hydratase/Isomerase"/>
</dbReference>
<organism evidence="2 3">
    <name type="scientific">Umboniibacter marinipuniceus</name>
    <dbReference type="NCBI Taxonomy" id="569599"/>
    <lineage>
        <taxon>Bacteria</taxon>
        <taxon>Pseudomonadati</taxon>
        <taxon>Pseudomonadota</taxon>
        <taxon>Gammaproteobacteria</taxon>
        <taxon>Cellvibrionales</taxon>
        <taxon>Cellvibrionaceae</taxon>
        <taxon>Umboniibacter</taxon>
    </lineage>
</organism>
<dbReference type="CDD" id="cd06558">
    <property type="entry name" value="crotonase-like"/>
    <property type="match status" value="1"/>
</dbReference>
<dbReference type="EMBL" id="REFJ01000004">
    <property type="protein sequence ID" value="RMA79311.1"/>
    <property type="molecule type" value="Genomic_DNA"/>
</dbReference>
<dbReference type="PANTHER" id="PTHR42964">
    <property type="entry name" value="ENOYL-COA HYDRATASE"/>
    <property type="match status" value="1"/>
</dbReference>
<dbReference type="PANTHER" id="PTHR42964:SF1">
    <property type="entry name" value="POLYKETIDE BIOSYNTHESIS ENOYL-COA HYDRATASE PKSH-RELATED"/>
    <property type="match status" value="1"/>
</dbReference>
<sequence>MESLIKVKFDGAVARITLDNPERHNAFNASVIAELRQSISELAQNSAVRLLVLNATGTSFCAGADLAWMKEMAQFSQSENLDDARQLAALFQQLAEFPAPTLCVVQGAAFGGAIGLIACCDLVLASNRAEFCLSEVKLGLSPATISPYVMRAMGYRNTMRFALTAERFNADEALAADLIHWIAKLDDLAERQTQLEKQLLGNGPEAMRATKALLQQVNESSMNEMIEPSCELIAALRVSTEGQEGLNAFFERRAPSWRTK</sequence>
<keyword evidence="3" id="KW-1185">Reference proteome</keyword>
<dbReference type="Gene3D" id="3.90.226.10">
    <property type="entry name" value="2-enoyl-CoA Hydratase, Chain A, domain 1"/>
    <property type="match status" value="1"/>
</dbReference>
<dbReference type="RefSeq" id="WP_121877071.1">
    <property type="nucleotide sequence ID" value="NZ_REFJ01000004.1"/>
</dbReference>
<dbReference type="GO" id="GO:0003824">
    <property type="term" value="F:catalytic activity"/>
    <property type="evidence" value="ECO:0007669"/>
    <property type="project" value="UniProtKB-ARBA"/>
</dbReference>
<evidence type="ECO:0000313" key="3">
    <source>
        <dbReference type="Proteomes" id="UP000267187"/>
    </source>
</evidence>
<dbReference type="Pfam" id="PF00378">
    <property type="entry name" value="ECH_1"/>
    <property type="match status" value="1"/>
</dbReference>
<evidence type="ECO:0000256" key="1">
    <source>
        <dbReference type="ARBA" id="ARBA00005254"/>
    </source>
</evidence>
<dbReference type="AlphaFoldDB" id="A0A3M0A295"/>
<dbReference type="InterPro" id="IPR001753">
    <property type="entry name" value="Enoyl-CoA_hydra/iso"/>
</dbReference>
<dbReference type="InterPro" id="IPR014748">
    <property type="entry name" value="Enoyl-CoA_hydra_C"/>
</dbReference>
<dbReference type="InterPro" id="IPR029045">
    <property type="entry name" value="ClpP/crotonase-like_dom_sf"/>
</dbReference>
<proteinExistence type="inferred from homology"/>
<protein>
    <submittedName>
        <fullName evidence="2">Methylglutaconyl-CoA hydratase</fullName>
    </submittedName>
</protein>
<comment type="similarity">
    <text evidence="1">Belongs to the enoyl-CoA hydratase/isomerase family.</text>
</comment>
<dbReference type="Proteomes" id="UP000267187">
    <property type="component" value="Unassembled WGS sequence"/>
</dbReference>
<evidence type="ECO:0000313" key="2">
    <source>
        <dbReference type="EMBL" id="RMA79311.1"/>
    </source>
</evidence>
<comment type="caution">
    <text evidence="2">The sequence shown here is derived from an EMBL/GenBank/DDBJ whole genome shotgun (WGS) entry which is preliminary data.</text>
</comment>